<feature type="domain" description="Pectinesterase inhibitor" evidence="5">
    <location>
        <begin position="31"/>
        <end position="173"/>
    </location>
</feature>
<dbReference type="FunFam" id="1.20.140.40:FF:000008">
    <property type="entry name" value="Invertase/pectin methylesterase inhibitor family protein"/>
    <property type="match status" value="1"/>
</dbReference>
<accession>A0AAW2D8V9</accession>
<evidence type="ECO:0000259" key="5">
    <source>
        <dbReference type="SMART" id="SM00856"/>
    </source>
</evidence>
<gene>
    <name evidence="6" type="ORF">SO802_008293</name>
</gene>
<feature type="signal peptide" evidence="4">
    <location>
        <begin position="1"/>
        <end position="25"/>
    </location>
</feature>
<dbReference type="SUPFAM" id="SSF101148">
    <property type="entry name" value="Plant invertase/pectin methylesterase inhibitor"/>
    <property type="match status" value="1"/>
</dbReference>
<evidence type="ECO:0000313" key="6">
    <source>
        <dbReference type="EMBL" id="KAL0006791.1"/>
    </source>
</evidence>
<protein>
    <recommendedName>
        <fullName evidence="5">Pectinesterase inhibitor domain-containing protein</fullName>
    </recommendedName>
</protein>
<evidence type="ECO:0000256" key="3">
    <source>
        <dbReference type="ARBA" id="ARBA00038471"/>
    </source>
</evidence>
<dbReference type="InterPro" id="IPR034086">
    <property type="entry name" value="PMEI_plant"/>
</dbReference>
<dbReference type="InterPro" id="IPR052421">
    <property type="entry name" value="PCW_Enzyme_Inhibitor"/>
</dbReference>
<dbReference type="EMBL" id="JAZDWU010000003">
    <property type="protein sequence ID" value="KAL0006791.1"/>
    <property type="molecule type" value="Genomic_DNA"/>
</dbReference>
<reference evidence="6 7" key="1">
    <citation type="submission" date="2024-01" db="EMBL/GenBank/DDBJ databases">
        <title>A telomere-to-telomere, gap-free genome of sweet tea (Lithocarpus litseifolius).</title>
        <authorList>
            <person name="Zhou J."/>
        </authorList>
    </citation>
    <scope>NUCLEOTIDE SEQUENCE [LARGE SCALE GENOMIC DNA]</scope>
    <source>
        <strain evidence="6">Zhou-2022a</strain>
        <tissue evidence="6">Leaf</tissue>
    </source>
</reference>
<comment type="caution">
    <text evidence="6">The sequence shown here is derived from an EMBL/GenBank/DDBJ whole genome shotgun (WGS) entry which is preliminary data.</text>
</comment>
<organism evidence="6 7">
    <name type="scientific">Lithocarpus litseifolius</name>
    <dbReference type="NCBI Taxonomy" id="425828"/>
    <lineage>
        <taxon>Eukaryota</taxon>
        <taxon>Viridiplantae</taxon>
        <taxon>Streptophyta</taxon>
        <taxon>Embryophyta</taxon>
        <taxon>Tracheophyta</taxon>
        <taxon>Spermatophyta</taxon>
        <taxon>Magnoliopsida</taxon>
        <taxon>eudicotyledons</taxon>
        <taxon>Gunneridae</taxon>
        <taxon>Pentapetalae</taxon>
        <taxon>rosids</taxon>
        <taxon>fabids</taxon>
        <taxon>Fagales</taxon>
        <taxon>Fagaceae</taxon>
        <taxon>Lithocarpus</taxon>
    </lineage>
</organism>
<evidence type="ECO:0000313" key="7">
    <source>
        <dbReference type="Proteomes" id="UP001459277"/>
    </source>
</evidence>
<dbReference type="InterPro" id="IPR006501">
    <property type="entry name" value="Pectinesterase_inhib_dom"/>
</dbReference>
<sequence>MAPSICASLLLSLMLAILLICPASARLTLKADEGVLHDICSPHRDPPFCLKALKSDPRTITIDLVGLTNISIHLADVAANKTFAFIGSLVNKTSDPKLKPQYEFCHQFYESLVGDIESAKDAWKGGDYFTVVVAADSCLTSTGDCRDVITTNASPLLRENKEVSYYCEIFLLVSKRLSGLS</sequence>
<dbReference type="PANTHER" id="PTHR36710:SF4">
    <property type="entry name" value="PLANT INVERTASE_PECTIN METHYLESTERASE INHIBITOR SUPERFAMILY PROTEIN"/>
    <property type="match status" value="1"/>
</dbReference>
<evidence type="ECO:0000256" key="4">
    <source>
        <dbReference type="SAM" id="SignalP"/>
    </source>
</evidence>
<feature type="chain" id="PRO_5043878666" description="Pectinesterase inhibitor domain-containing protein" evidence="4">
    <location>
        <begin position="26"/>
        <end position="181"/>
    </location>
</feature>
<dbReference type="GO" id="GO:0046910">
    <property type="term" value="F:pectinesterase inhibitor activity"/>
    <property type="evidence" value="ECO:0007669"/>
    <property type="project" value="InterPro"/>
</dbReference>
<evidence type="ECO:0000256" key="1">
    <source>
        <dbReference type="ARBA" id="ARBA00022729"/>
    </source>
</evidence>
<keyword evidence="1 4" id="KW-0732">Signal</keyword>
<keyword evidence="2" id="KW-1015">Disulfide bond</keyword>
<dbReference type="SMART" id="SM00856">
    <property type="entry name" value="PMEI"/>
    <property type="match status" value="1"/>
</dbReference>
<dbReference type="PANTHER" id="PTHR36710">
    <property type="entry name" value="PECTINESTERASE INHIBITOR-LIKE"/>
    <property type="match status" value="1"/>
</dbReference>
<keyword evidence="7" id="KW-1185">Reference proteome</keyword>
<evidence type="ECO:0000256" key="2">
    <source>
        <dbReference type="ARBA" id="ARBA00023157"/>
    </source>
</evidence>
<dbReference type="Gene3D" id="1.20.140.40">
    <property type="entry name" value="Invertase/pectin methylesterase inhibitor family protein"/>
    <property type="match status" value="1"/>
</dbReference>
<dbReference type="AlphaFoldDB" id="A0AAW2D8V9"/>
<dbReference type="CDD" id="cd15797">
    <property type="entry name" value="PMEI"/>
    <property type="match status" value="1"/>
</dbReference>
<proteinExistence type="inferred from homology"/>
<comment type="similarity">
    <text evidence="3">Belongs to the PMEI family.</text>
</comment>
<dbReference type="NCBIfam" id="TIGR01614">
    <property type="entry name" value="PME_inhib"/>
    <property type="match status" value="1"/>
</dbReference>
<dbReference type="Pfam" id="PF04043">
    <property type="entry name" value="PMEI"/>
    <property type="match status" value="1"/>
</dbReference>
<dbReference type="InterPro" id="IPR035513">
    <property type="entry name" value="Invertase/methylesterase_inhib"/>
</dbReference>
<name>A0AAW2D8V9_9ROSI</name>
<dbReference type="Proteomes" id="UP001459277">
    <property type="component" value="Unassembled WGS sequence"/>
</dbReference>